<dbReference type="PANTHER" id="PTHR42852:SF6">
    <property type="entry name" value="THIOL:DISULFIDE INTERCHANGE PROTEIN DSBE"/>
    <property type="match status" value="1"/>
</dbReference>
<name>A0A9D7S7G3_9BACT</name>
<dbReference type="CDD" id="cd02966">
    <property type="entry name" value="TlpA_like_family"/>
    <property type="match status" value="1"/>
</dbReference>
<proteinExistence type="predicted"/>
<accession>A0A9D7S7G3</accession>
<dbReference type="GO" id="GO:0017004">
    <property type="term" value="P:cytochrome complex assembly"/>
    <property type="evidence" value="ECO:0007669"/>
    <property type="project" value="UniProtKB-KW"/>
</dbReference>
<evidence type="ECO:0000256" key="4">
    <source>
        <dbReference type="ARBA" id="ARBA00023284"/>
    </source>
</evidence>
<protein>
    <submittedName>
        <fullName evidence="6">TlpA family protein disulfide reductase</fullName>
    </submittedName>
</protein>
<dbReference type="InterPro" id="IPR050553">
    <property type="entry name" value="Thioredoxin_ResA/DsbE_sf"/>
</dbReference>
<evidence type="ECO:0000313" key="6">
    <source>
        <dbReference type="EMBL" id="MBK9716346.1"/>
    </source>
</evidence>
<evidence type="ECO:0000313" key="7">
    <source>
        <dbReference type="Proteomes" id="UP000808349"/>
    </source>
</evidence>
<keyword evidence="2" id="KW-0201">Cytochrome c-type biogenesis</keyword>
<dbReference type="Gene3D" id="3.40.30.10">
    <property type="entry name" value="Glutaredoxin"/>
    <property type="match status" value="1"/>
</dbReference>
<gene>
    <name evidence="6" type="ORF">IPO85_02250</name>
</gene>
<comment type="subcellular location">
    <subcellularLocation>
        <location evidence="1">Cell envelope</location>
    </subcellularLocation>
</comment>
<dbReference type="EMBL" id="JADKFW010000004">
    <property type="protein sequence ID" value="MBK9716346.1"/>
    <property type="molecule type" value="Genomic_DNA"/>
</dbReference>
<dbReference type="Proteomes" id="UP000808349">
    <property type="component" value="Unassembled WGS sequence"/>
</dbReference>
<dbReference type="InterPro" id="IPR000866">
    <property type="entry name" value="AhpC/TSA"/>
</dbReference>
<evidence type="ECO:0000256" key="1">
    <source>
        <dbReference type="ARBA" id="ARBA00004196"/>
    </source>
</evidence>
<dbReference type="InterPro" id="IPR013766">
    <property type="entry name" value="Thioredoxin_domain"/>
</dbReference>
<dbReference type="InterPro" id="IPR017937">
    <property type="entry name" value="Thioredoxin_CS"/>
</dbReference>
<reference evidence="6 7" key="1">
    <citation type="submission" date="2020-10" db="EMBL/GenBank/DDBJ databases">
        <title>Connecting structure to function with the recovery of over 1000 high-quality activated sludge metagenome-assembled genomes encoding full-length rRNA genes using long-read sequencing.</title>
        <authorList>
            <person name="Singleton C.M."/>
            <person name="Petriglieri F."/>
            <person name="Kristensen J.M."/>
            <person name="Kirkegaard R.H."/>
            <person name="Michaelsen T.Y."/>
            <person name="Andersen M.H."/>
            <person name="Karst S.M."/>
            <person name="Dueholm M.S."/>
            <person name="Nielsen P.H."/>
            <person name="Albertsen M."/>
        </authorList>
    </citation>
    <scope>NUCLEOTIDE SEQUENCE [LARGE SCALE GENOMIC DNA]</scope>
    <source>
        <strain evidence="6">Ribe_18-Q3-R11-54_BAT3C.373</strain>
    </source>
</reference>
<sequence length="173" mass="19827">MKSVLLIGGLILLAILVKYFYFKPMLVYGQDAPRFEVIDLAGQPIKLEDFKDHYLLIDFWGSWCGPCRAENPILAMMYAKYKDKAFKQATGIKFMSVAFEQDSLRAIKAIKEDGLAWPYHVIQTDMLKSPMAILFDIKRIPTKFLISPQGKILLSDPDIKELDDYLAKDTQKN</sequence>
<dbReference type="SUPFAM" id="SSF52833">
    <property type="entry name" value="Thioredoxin-like"/>
    <property type="match status" value="1"/>
</dbReference>
<dbReference type="PROSITE" id="PS51352">
    <property type="entry name" value="THIOREDOXIN_2"/>
    <property type="match status" value="1"/>
</dbReference>
<keyword evidence="4" id="KW-0676">Redox-active center</keyword>
<keyword evidence="3" id="KW-1015">Disulfide bond</keyword>
<feature type="domain" description="Thioredoxin" evidence="5">
    <location>
        <begin position="26"/>
        <end position="173"/>
    </location>
</feature>
<evidence type="ECO:0000256" key="2">
    <source>
        <dbReference type="ARBA" id="ARBA00022748"/>
    </source>
</evidence>
<dbReference type="GO" id="GO:0016491">
    <property type="term" value="F:oxidoreductase activity"/>
    <property type="evidence" value="ECO:0007669"/>
    <property type="project" value="InterPro"/>
</dbReference>
<organism evidence="6 7">
    <name type="scientific">Candidatus Defluviibacterium haderslevense</name>
    <dbReference type="NCBI Taxonomy" id="2981993"/>
    <lineage>
        <taxon>Bacteria</taxon>
        <taxon>Pseudomonadati</taxon>
        <taxon>Bacteroidota</taxon>
        <taxon>Saprospiria</taxon>
        <taxon>Saprospirales</taxon>
        <taxon>Saprospiraceae</taxon>
        <taxon>Candidatus Defluviibacterium</taxon>
    </lineage>
</organism>
<dbReference type="AlphaFoldDB" id="A0A9D7S7G3"/>
<dbReference type="GO" id="GO:0016209">
    <property type="term" value="F:antioxidant activity"/>
    <property type="evidence" value="ECO:0007669"/>
    <property type="project" value="InterPro"/>
</dbReference>
<evidence type="ECO:0000256" key="3">
    <source>
        <dbReference type="ARBA" id="ARBA00023157"/>
    </source>
</evidence>
<evidence type="ECO:0000259" key="5">
    <source>
        <dbReference type="PROSITE" id="PS51352"/>
    </source>
</evidence>
<dbReference type="GO" id="GO:0030313">
    <property type="term" value="C:cell envelope"/>
    <property type="evidence" value="ECO:0007669"/>
    <property type="project" value="UniProtKB-SubCell"/>
</dbReference>
<dbReference type="InterPro" id="IPR036249">
    <property type="entry name" value="Thioredoxin-like_sf"/>
</dbReference>
<dbReference type="Pfam" id="PF00578">
    <property type="entry name" value="AhpC-TSA"/>
    <property type="match status" value="1"/>
</dbReference>
<dbReference type="PANTHER" id="PTHR42852">
    <property type="entry name" value="THIOL:DISULFIDE INTERCHANGE PROTEIN DSBE"/>
    <property type="match status" value="1"/>
</dbReference>
<comment type="caution">
    <text evidence="6">The sequence shown here is derived from an EMBL/GenBank/DDBJ whole genome shotgun (WGS) entry which is preliminary data.</text>
</comment>
<dbReference type="PROSITE" id="PS00194">
    <property type="entry name" value="THIOREDOXIN_1"/>
    <property type="match status" value="1"/>
</dbReference>